<dbReference type="Pfam" id="PF00173">
    <property type="entry name" value="Cyt-b5"/>
    <property type="match status" value="2"/>
</dbReference>
<evidence type="ECO:0000259" key="6">
    <source>
        <dbReference type="PROSITE" id="PS50255"/>
    </source>
</evidence>
<keyword evidence="4" id="KW-0560">Oxidoreductase</keyword>
<dbReference type="InterPro" id="IPR050315">
    <property type="entry name" value="FAD-oxidoreductase_2"/>
</dbReference>
<keyword evidence="2" id="KW-0285">Flavoprotein</keyword>
<feature type="domain" description="Cytochrome b5 heme-binding" evidence="6">
    <location>
        <begin position="628"/>
        <end position="703"/>
    </location>
</feature>
<dbReference type="Pfam" id="PF00890">
    <property type="entry name" value="FAD_binding_2"/>
    <property type="match status" value="1"/>
</dbReference>
<dbReference type="Proteomes" id="UP000693970">
    <property type="component" value="Unassembled WGS sequence"/>
</dbReference>
<evidence type="ECO:0000313" key="8">
    <source>
        <dbReference type="Proteomes" id="UP000693970"/>
    </source>
</evidence>
<feature type="domain" description="Cytochrome b5 heme-binding" evidence="6">
    <location>
        <begin position="718"/>
        <end position="793"/>
    </location>
</feature>
<keyword evidence="3" id="KW-0274">FAD</keyword>
<comment type="cofactor">
    <cofactor evidence="1">
        <name>FAD</name>
        <dbReference type="ChEBI" id="CHEBI:57692"/>
    </cofactor>
</comment>
<sequence length="804" mass="88171">MDSTFFRNDRSGASCHRRGNTAKRTNFKRKIPSTAPRRGETTDVIFLRNEKFLVAGLLVAALVWIDVSLRRSPSSRYASRRENYSSDLVRPAWSRYDQNVFHVHNRHHVHLRPFQDDLNHHEKQLPFQLGEINEFANIPPMADAIVVGSGLAGLTAALTVLDRGGTVIVFEKEPILGGNSNKASSGINACCLAEDQKWNDTLALFRDDTVLSAGRIADMDLIDTLVGNSANAVKWLHQRLGIDLSVLAQLGGHRRKRTHRPKKGFVGAEIMAAMETAIRAYEPTGRATIYLNTQVQQLITDDERILGVVTESLHGEYGKLRSDHVILATGGFASDRSHGSFLEKFRPDLVNMPATAGAFSTGDGIAMAELLGAATRDMEKIQLHPTGFVDPANRASPNKVLAAEMLRGVGGILLDGTGRRFCNELGTRDYVSNQMMKYKTKGGLPKLRHDEQSKFFLLLSAAAARDAQRHVNAYVSQGLLTKLHGIDELSKHLSIPRRVLSTTLLNYRNSASYGRDEFGKSVFENVPTADFDSEAFVVGEVTPVLHYCMGGLTIDTEGNVLRSDGTWIEGLYAAGEVTGGVHGNNRLGGNSLLECAVFGGIIGRNVPIDEIQRTPSAERISKEVEEPADIISMEEVAKHASPGDCWIALSGTVYDLSTFAEQHPGGARTILSLAGTDGTKIFDNIHSPHMLDILKDRIVGILERTAEPLDDPSDDLHLRNISTQELKQHSSKDNMWVVLHGTVYDLTDFSKGHPGGAFLIQKLAGKDGTDQFQVFHPTEKLDIIRRYAVGSFTEEDGVLEAGLA</sequence>
<dbReference type="InterPro" id="IPR010960">
    <property type="entry name" value="Flavocytochrome_c"/>
</dbReference>
<feature type="compositionally biased region" description="Basic residues" evidence="5">
    <location>
        <begin position="15"/>
        <end position="26"/>
    </location>
</feature>
<keyword evidence="8" id="KW-1185">Reference proteome</keyword>
<evidence type="ECO:0000256" key="1">
    <source>
        <dbReference type="ARBA" id="ARBA00001974"/>
    </source>
</evidence>
<dbReference type="PANTHER" id="PTHR43400:SF1">
    <property type="entry name" value="FUMARATE REDUCTASE"/>
    <property type="match status" value="1"/>
</dbReference>
<dbReference type="GO" id="GO:0010181">
    <property type="term" value="F:FMN binding"/>
    <property type="evidence" value="ECO:0007669"/>
    <property type="project" value="InterPro"/>
</dbReference>
<dbReference type="InterPro" id="IPR003953">
    <property type="entry name" value="FAD-dep_OxRdtase_2_FAD-bd"/>
</dbReference>
<feature type="region of interest" description="Disordered" evidence="5">
    <location>
        <begin position="1"/>
        <end position="26"/>
    </location>
</feature>
<proteinExistence type="predicted"/>
<name>A0A9K3LYM3_9STRA</name>
<evidence type="ECO:0000256" key="3">
    <source>
        <dbReference type="ARBA" id="ARBA00022827"/>
    </source>
</evidence>
<dbReference type="AlphaFoldDB" id="A0A9K3LYM3"/>
<evidence type="ECO:0000313" key="7">
    <source>
        <dbReference type="EMBL" id="KAG7370939.1"/>
    </source>
</evidence>
<dbReference type="EMBL" id="JAGRRH010000004">
    <property type="protein sequence ID" value="KAG7370939.1"/>
    <property type="molecule type" value="Genomic_DNA"/>
</dbReference>
<gene>
    <name evidence="7" type="ORF">IV203_019509</name>
</gene>
<dbReference type="InterPro" id="IPR001199">
    <property type="entry name" value="Cyt_B5-like_heme/steroid-bd"/>
</dbReference>
<reference evidence="7" key="2">
    <citation type="submission" date="2021-04" db="EMBL/GenBank/DDBJ databases">
        <authorList>
            <person name="Podell S."/>
        </authorList>
    </citation>
    <scope>NUCLEOTIDE SEQUENCE</scope>
    <source>
        <strain evidence="7">Hildebrandi</strain>
    </source>
</reference>
<evidence type="ECO:0000256" key="2">
    <source>
        <dbReference type="ARBA" id="ARBA00022630"/>
    </source>
</evidence>
<evidence type="ECO:0000256" key="5">
    <source>
        <dbReference type="SAM" id="MobiDB-lite"/>
    </source>
</evidence>
<protein>
    <submittedName>
        <fullName evidence="7">Flavocytochrome c</fullName>
    </submittedName>
</protein>
<comment type="caution">
    <text evidence="7">The sequence shown here is derived from an EMBL/GenBank/DDBJ whole genome shotgun (WGS) entry which is preliminary data.</text>
</comment>
<organism evidence="7 8">
    <name type="scientific">Nitzschia inconspicua</name>
    <dbReference type="NCBI Taxonomy" id="303405"/>
    <lineage>
        <taxon>Eukaryota</taxon>
        <taxon>Sar</taxon>
        <taxon>Stramenopiles</taxon>
        <taxon>Ochrophyta</taxon>
        <taxon>Bacillariophyta</taxon>
        <taxon>Bacillariophyceae</taxon>
        <taxon>Bacillariophycidae</taxon>
        <taxon>Bacillariales</taxon>
        <taxon>Bacillariaceae</taxon>
        <taxon>Nitzschia</taxon>
    </lineage>
</organism>
<dbReference type="GO" id="GO:0016491">
    <property type="term" value="F:oxidoreductase activity"/>
    <property type="evidence" value="ECO:0007669"/>
    <property type="project" value="UniProtKB-KW"/>
</dbReference>
<dbReference type="PANTHER" id="PTHR43400">
    <property type="entry name" value="FUMARATE REDUCTASE"/>
    <property type="match status" value="1"/>
</dbReference>
<dbReference type="SMART" id="SM01117">
    <property type="entry name" value="Cyt-b5"/>
    <property type="match status" value="2"/>
</dbReference>
<dbReference type="PROSITE" id="PS50255">
    <property type="entry name" value="CYTOCHROME_B5_2"/>
    <property type="match status" value="2"/>
</dbReference>
<dbReference type="OrthoDB" id="10252157at2759"/>
<accession>A0A9K3LYM3</accession>
<reference evidence="7" key="1">
    <citation type="journal article" date="2021" name="Sci. Rep.">
        <title>Diploid genomic architecture of Nitzschia inconspicua, an elite biomass production diatom.</title>
        <authorList>
            <person name="Oliver A."/>
            <person name="Podell S."/>
            <person name="Pinowska A."/>
            <person name="Traller J.C."/>
            <person name="Smith S.R."/>
            <person name="McClure R."/>
            <person name="Beliaev A."/>
            <person name="Bohutskyi P."/>
            <person name="Hill E.A."/>
            <person name="Rabines A."/>
            <person name="Zheng H."/>
            <person name="Allen L.Z."/>
            <person name="Kuo A."/>
            <person name="Grigoriev I.V."/>
            <person name="Allen A.E."/>
            <person name="Hazlebeck D."/>
            <person name="Allen E.E."/>
        </authorList>
    </citation>
    <scope>NUCLEOTIDE SEQUENCE</scope>
    <source>
        <strain evidence="7">Hildebrandi</strain>
    </source>
</reference>
<dbReference type="NCBIfam" id="TIGR01813">
    <property type="entry name" value="flavo_cyto_c"/>
    <property type="match status" value="1"/>
</dbReference>
<evidence type="ECO:0000256" key="4">
    <source>
        <dbReference type="ARBA" id="ARBA00023002"/>
    </source>
</evidence>